<evidence type="ECO:0000256" key="1">
    <source>
        <dbReference type="SAM" id="MobiDB-lite"/>
    </source>
</evidence>
<evidence type="ECO:0000313" key="3">
    <source>
        <dbReference type="Proteomes" id="UP000244722"/>
    </source>
</evidence>
<proteinExistence type="predicted"/>
<dbReference type="Proteomes" id="UP000244722">
    <property type="component" value="Unassembled WGS sequence"/>
</dbReference>
<keyword evidence="3" id="KW-1185">Reference proteome</keyword>
<organism evidence="2 3">
    <name type="scientific">Tuber borchii</name>
    <name type="common">White truffle</name>
    <dbReference type="NCBI Taxonomy" id="42251"/>
    <lineage>
        <taxon>Eukaryota</taxon>
        <taxon>Fungi</taxon>
        <taxon>Dikarya</taxon>
        <taxon>Ascomycota</taxon>
        <taxon>Pezizomycotina</taxon>
        <taxon>Pezizomycetes</taxon>
        <taxon>Pezizales</taxon>
        <taxon>Tuberaceae</taxon>
        <taxon>Tuber</taxon>
    </lineage>
</organism>
<feature type="region of interest" description="Disordered" evidence="1">
    <location>
        <begin position="1"/>
        <end position="35"/>
    </location>
</feature>
<accession>A0A2T6ZD87</accession>
<name>A0A2T6ZD87_TUBBO</name>
<evidence type="ECO:0000313" key="2">
    <source>
        <dbReference type="EMBL" id="PUU73416.1"/>
    </source>
</evidence>
<feature type="compositionally biased region" description="Polar residues" evidence="1">
    <location>
        <begin position="19"/>
        <end position="28"/>
    </location>
</feature>
<dbReference type="AlphaFoldDB" id="A0A2T6ZD87"/>
<dbReference type="EMBL" id="NESQ01000378">
    <property type="protein sequence ID" value="PUU73416.1"/>
    <property type="molecule type" value="Genomic_DNA"/>
</dbReference>
<protein>
    <submittedName>
        <fullName evidence="2">Uncharacterized protein</fullName>
    </submittedName>
</protein>
<reference evidence="2 3" key="1">
    <citation type="submission" date="2017-04" db="EMBL/GenBank/DDBJ databases">
        <title>Draft genome sequence of Tuber borchii Vittad., a whitish edible truffle.</title>
        <authorList>
            <consortium name="DOE Joint Genome Institute"/>
            <person name="Murat C."/>
            <person name="Kuo A."/>
            <person name="Barry K.W."/>
            <person name="Clum A."/>
            <person name="Dockter R.B."/>
            <person name="Fauchery L."/>
            <person name="Iotti M."/>
            <person name="Kohler A."/>
            <person name="Labutti K."/>
            <person name="Lindquist E.A."/>
            <person name="Lipzen A."/>
            <person name="Ohm R.A."/>
            <person name="Wang M."/>
            <person name="Grigoriev I.V."/>
            <person name="Zambonelli A."/>
            <person name="Martin F.M."/>
        </authorList>
    </citation>
    <scope>NUCLEOTIDE SEQUENCE [LARGE SCALE GENOMIC DNA]</scope>
    <source>
        <strain evidence="2 3">Tbo3840</strain>
    </source>
</reference>
<dbReference type="OrthoDB" id="76567at2759"/>
<comment type="caution">
    <text evidence="2">The sequence shown here is derived from an EMBL/GenBank/DDBJ whole genome shotgun (WGS) entry which is preliminary data.</text>
</comment>
<gene>
    <name evidence="2" type="ORF">B9Z19DRAFT_1135190</name>
</gene>
<sequence>MQKPPLFEKPPLIPPISTFLETPTSQKPGSKGLRNHRLHQDAHWWSESSKGRTRMVIIIQISKVPKSIRIELWEMITNVNQPGTRSRPNKSPGFQYFYVIDHTGDVTHKDDHPDLVIPYSTIFDTGLDAGTDITFSKAQLSEWALHVFLGLP</sequence>